<dbReference type="GO" id="GO:0012505">
    <property type="term" value="C:endomembrane system"/>
    <property type="evidence" value="ECO:0007669"/>
    <property type="project" value="UniProtKB-SubCell"/>
</dbReference>
<feature type="domain" description="DUF1232" evidence="6">
    <location>
        <begin position="32"/>
        <end position="68"/>
    </location>
</feature>
<dbReference type="RefSeq" id="WP_131565282.1">
    <property type="nucleotide sequence ID" value="NZ_JAINFK010000001.1"/>
</dbReference>
<evidence type="ECO:0000256" key="5">
    <source>
        <dbReference type="SAM" id="Phobius"/>
    </source>
</evidence>
<comment type="subcellular location">
    <subcellularLocation>
        <location evidence="1">Endomembrane system</location>
        <topology evidence="1">Multi-pass membrane protein</topology>
    </subcellularLocation>
</comment>
<protein>
    <submittedName>
        <fullName evidence="7">DUF1232 domain-containing protein</fullName>
    </submittedName>
</protein>
<evidence type="ECO:0000313" key="7">
    <source>
        <dbReference type="EMBL" id="TCD16427.1"/>
    </source>
</evidence>
<feature type="transmembrane region" description="Helical" evidence="5">
    <location>
        <begin position="97"/>
        <end position="121"/>
    </location>
</feature>
<dbReference type="Proteomes" id="UP000291301">
    <property type="component" value="Unassembled WGS sequence"/>
</dbReference>
<dbReference type="EMBL" id="SJST01000001">
    <property type="protein sequence ID" value="TCD16427.1"/>
    <property type="molecule type" value="Genomic_DNA"/>
</dbReference>
<keyword evidence="3 5" id="KW-1133">Transmembrane helix</keyword>
<evidence type="ECO:0000256" key="2">
    <source>
        <dbReference type="ARBA" id="ARBA00022692"/>
    </source>
</evidence>
<dbReference type="Pfam" id="PF06803">
    <property type="entry name" value="DUF1232"/>
    <property type="match status" value="1"/>
</dbReference>
<evidence type="ECO:0000256" key="1">
    <source>
        <dbReference type="ARBA" id="ARBA00004127"/>
    </source>
</evidence>
<dbReference type="InterPro" id="IPR010652">
    <property type="entry name" value="DUF1232"/>
</dbReference>
<keyword evidence="8" id="KW-1185">Reference proteome</keyword>
<dbReference type="OrthoDB" id="9804184at2"/>
<name>A0A4R0PF26_9HYPH</name>
<keyword evidence="4 5" id="KW-0472">Membrane</keyword>
<reference evidence="7 8" key="1">
    <citation type="journal article" date="2015" name="Antonie Van Leeuwenhoek">
        <title>Oricola cellulosilytica gen. nov., sp. nov., a cellulose-degrading bacterium of the family Phyllobacteriaceae isolated from surface seashore water, and emended descriptions of Mesorhizobium loti and Phyllobacterium myrsinacearum.</title>
        <authorList>
            <person name="Hameed A."/>
            <person name="Shahina M."/>
            <person name="Lai W.A."/>
            <person name="Lin S.Y."/>
            <person name="Young L.S."/>
            <person name="Liu Y.C."/>
            <person name="Hsu Y.H."/>
            <person name="Young C.C."/>
        </authorList>
    </citation>
    <scope>NUCLEOTIDE SEQUENCE [LARGE SCALE GENOMIC DNA]</scope>
    <source>
        <strain evidence="7 8">KCTC 52183</strain>
    </source>
</reference>
<organism evidence="7 8">
    <name type="scientific">Oricola cellulosilytica</name>
    <dbReference type="NCBI Taxonomy" id="1429082"/>
    <lineage>
        <taxon>Bacteria</taxon>
        <taxon>Pseudomonadati</taxon>
        <taxon>Pseudomonadota</taxon>
        <taxon>Alphaproteobacteria</taxon>
        <taxon>Hyphomicrobiales</taxon>
        <taxon>Ahrensiaceae</taxon>
        <taxon>Oricola</taxon>
    </lineage>
</organism>
<dbReference type="AlphaFoldDB" id="A0A4R0PF26"/>
<comment type="caution">
    <text evidence="7">The sequence shown here is derived from an EMBL/GenBank/DDBJ whole genome shotgun (WGS) entry which is preliminary data.</text>
</comment>
<proteinExistence type="predicted"/>
<keyword evidence="2 5" id="KW-0812">Transmembrane</keyword>
<evidence type="ECO:0000256" key="3">
    <source>
        <dbReference type="ARBA" id="ARBA00022989"/>
    </source>
</evidence>
<evidence type="ECO:0000256" key="4">
    <source>
        <dbReference type="ARBA" id="ARBA00023136"/>
    </source>
</evidence>
<evidence type="ECO:0000259" key="6">
    <source>
        <dbReference type="Pfam" id="PF06803"/>
    </source>
</evidence>
<gene>
    <name evidence="7" type="ORF">E0D97_03090</name>
</gene>
<accession>A0A4R0PF26</accession>
<evidence type="ECO:0000313" key="8">
    <source>
        <dbReference type="Proteomes" id="UP000291301"/>
    </source>
</evidence>
<sequence>MAFPLKDWARSLKREIHALYLAGRDPRVPYAAKTVAALVAAYALSPIDLIPDFIPLLGYLDDIVIVPLGIWLAIRMIPPHLLDEHRRSAASAEGRPVSRTAAVVIIGVWLLALSSIGWLWLR</sequence>